<organism evidence="1 2">
    <name type="scientific">Paraglaciecola mesophila</name>
    <dbReference type="NCBI Taxonomy" id="197222"/>
    <lineage>
        <taxon>Bacteria</taxon>
        <taxon>Pseudomonadati</taxon>
        <taxon>Pseudomonadota</taxon>
        <taxon>Gammaproteobacteria</taxon>
        <taxon>Alteromonadales</taxon>
        <taxon>Alteromonadaceae</taxon>
        <taxon>Paraglaciecola</taxon>
    </lineage>
</organism>
<accession>A0A857JDG7</accession>
<evidence type="ECO:0000313" key="1">
    <source>
        <dbReference type="EMBL" id="QHJ10069.1"/>
    </source>
</evidence>
<sequence>MTWRTGVRRGVSASPYSESVIENCCEKYAILQVSDTAKKYVSGELKSKFMMKCHMRR</sequence>
<dbReference type="KEGG" id="pmes:FX988_00278"/>
<dbReference type="EMBL" id="CP047656">
    <property type="protein sequence ID" value="QHJ10069.1"/>
    <property type="molecule type" value="Genomic_DNA"/>
</dbReference>
<dbReference type="AlphaFoldDB" id="A0A857JDG7"/>
<gene>
    <name evidence="1" type="ORF">FX988_00278</name>
</gene>
<evidence type="ECO:0000313" key="2">
    <source>
        <dbReference type="Proteomes" id="UP000464524"/>
    </source>
</evidence>
<proteinExistence type="predicted"/>
<protein>
    <submittedName>
        <fullName evidence="1">Uncharacterized protein</fullName>
    </submittedName>
</protein>
<reference evidence="1 2" key="1">
    <citation type="submission" date="2019-12" db="EMBL/GenBank/DDBJ databases">
        <title>Genome sequencing and assembly of endphytes of Porphyra tenera.</title>
        <authorList>
            <person name="Park J.M."/>
            <person name="Shin R."/>
            <person name="Jo S.H."/>
        </authorList>
    </citation>
    <scope>NUCLEOTIDE SEQUENCE [LARGE SCALE GENOMIC DNA]</scope>
    <source>
        <strain evidence="1 2">GPM4</strain>
    </source>
</reference>
<dbReference type="Proteomes" id="UP000464524">
    <property type="component" value="Chromosome"/>
</dbReference>
<keyword evidence="2" id="KW-1185">Reference proteome</keyword>
<name>A0A857JDG7_9ALTE</name>